<dbReference type="GO" id="GO:0016323">
    <property type="term" value="C:basolateral plasma membrane"/>
    <property type="evidence" value="ECO:0007669"/>
    <property type="project" value="TreeGrafter"/>
</dbReference>
<keyword evidence="3" id="KW-0813">Transport</keyword>
<keyword evidence="6" id="KW-0769">Symport</keyword>
<feature type="transmembrane region" description="Helical" evidence="13">
    <location>
        <begin position="304"/>
        <end position="327"/>
    </location>
</feature>
<evidence type="ECO:0000256" key="6">
    <source>
        <dbReference type="ARBA" id="ARBA00022847"/>
    </source>
</evidence>
<feature type="transmembrane region" description="Helical" evidence="13">
    <location>
        <begin position="817"/>
        <end position="839"/>
    </location>
</feature>
<dbReference type="Gene3D" id="1.20.1250.20">
    <property type="entry name" value="MFS general substrate transporter like domains"/>
    <property type="match status" value="2"/>
</dbReference>
<feature type="domain" description="Protein-PII uridylyltransferase N-terminal" evidence="14">
    <location>
        <begin position="1103"/>
        <end position="1213"/>
    </location>
</feature>
<evidence type="ECO:0000313" key="15">
    <source>
        <dbReference type="EMBL" id="CAH1263325.1"/>
    </source>
</evidence>
<evidence type="ECO:0000256" key="3">
    <source>
        <dbReference type="ARBA" id="ARBA00022448"/>
    </source>
</evidence>
<dbReference type="Proteomes" id="UP000838412">
    <property type="component" value="Chromosome 4"/>
</dbReference>
<dbReference type="InterPro" id="IPR036259">
    <property type="entry name" value="MFS_trans_sf"/>
</dbReference>
<keyword evidence="16" id="KW-1185">Reference proteome</keyword>
<evidence type="ECO:0000256" key="12">
    <source>
        <dbReference type="ARBA" id="ARBA00078721"/>
    </source>
</evidence>
<keyword evidence="9 13" id="KW-0472">Membrane</keyword>
<feature type="transmembrane region" description="Helical" evidence="13">
    <location>
        <begin position="271"/>
        <end position="292"/>
    </location>
</feature>
<dbReference type="PANTHER" id="PTHR11360">
    <property type="entry name" value="MONOCARBOXYLATE TRANSPORTER"/>
    <property type="match status" value="1"/>
</dbReference>
<feature type="transmembrane region" description="Helical" evidence="13">
    <location>
        <begin position="183"/>
        <end position="204"/>
    </location>
</feature>
<proteinExistence type="predicted"/>
<dbReference type="InterPro" id="IPR005105">
    <property type="entry name" value="GlnD_Uridyltrans_N"/>
</dbReference>
<feature type="transmembrane region" description="Helical" evidence="13">
    <location>
        <begin position="339"/>
        <end position="356"/>
    </location>
</feature>
<keyword evidence="4" id="KW-1003">Cell membrane</keyword>
<dbReference type="GO" id="GO:0000139">
    <property type="term" value="C:Golgi membrane"/>
    <property type="evidence" value="ECO:0007669"/>
    <property type="project" value="UniProtKB-SubCell"/>
</dbReference>
<evidence type="ECO:0000256" key="1">
    <source>
        <dbReference type="ARBA" id="ARBA00004651"/>
    </source>
</evidence>
<dbReference type="SUPFAM" id="SSF103473">
    <property type="entry name" value="MFS general substrate transporter"/>
    <property type="match status" value="2"/>
</dbReference>
<sequence>MLLCLIQMGNLTRRKPGRPVDPPDGGWGWMVALTGFVVCACSYGVMRSLGVFFVTWQDYFSVTAAQTGLIQSIITGVLNLAGPIAGALSNRFGCRVVVMAGGVISSTGFVLSLWASSLSHLYLTVGFLTGFGYSLSLITTMATIGRYFTTHRLRANSFASIGNSIVSFAFPPLFQYLMDEYTWRGALLLIGGIVLQVAGFGALVRPIVLKGDVTPKCDRTGDVIIKQSSTNGEKLLENSSTAESTPHTTRETVMRKLSSVIDVKLLTEPRFIVFGTAVFLFGFGRFVPNIYLVPRARAFGVEEYPSAFLLSILAIGDIIGRASVVLLPEWSRFTRVDQYAVNIFLMGVVTLFAPLAKTYATMAVYSGFYGLLMGGCVPLLYSAIAEIGGANRISSSLGIAMFIRGIGNLAGPPISGWLRDITGSFDATLLEAGGCMVLAGLLLSLLRLPMFQNTETEEDVVEPEMGTLCRRKPGRPVDPPDGGWGWMVALAGFVVSACSYGVMRSLGVFFVTWQDYFSVTAAETGLIQSIITGVLNLAAPIAGALSNRFGCRVVVMAGGVISSAGFLLSLWAKSLFHLYVTVGFLTGFGYSLSLITTMATIGRYFTTHRLRANSIAAIGASFVSFAFPPLFQYLMDEYTWRGALVIIGGIVLQVAGFGALERPILLKGDVTADKSSENVQESSPQSSRFPDKINVNVTTEKYSLTKVILGKISSVIDITLLTEPRFLVFCVAVFLFGFGRFVPNIYIVPRARAFGVEEYPSAFLLSILAIGDIIGRASVGLLPEWPKFRRVDQYAMNTFLMGFITLFAPLAKTYVTMAVYSGFYGLLMGGCVPLLYSAIAEIGGANRMSSALGIIMFLRGIGNLAGPPFSGWLRDITGSFDATLLEGGSCLVLAGLLPFVLHLRVFQPTKPENKVEEHEIDGTRLSLLATEREESSTASTQDLLLPADTLLSHGLLDIAEEAYAQILKHALDMDDKLLEVAALKAIGDVYLEKSRVSKDGKDFTKASALCNAALVRCADWDSRQSLVHRIKRTEKCFMRHVAGIRKPVASTRKEDINRKLKLEKTRNRCKGQLQTLSSQAYSSYEANPMESEEARNAEGRRTEAVRSLYRYVAVNMKQFIVDMLEECIKTLGTVPCQYAMIGMGSMCREEMTPYSDLEFAILVEEGKCTNQNKNYFRSLTHLLHLKVLNLGETILPAMAIKSLNDFNNKENDWYYDNTTPCGFSFDGSMPWASKTALGRDPTSSKPAVELIMTPNEMAELQQDERSVKEGYHLADVLCNVTLISGKNFP</sequence>
<comment type="subcellular location">
    <subcellularLocation>
        <location evidence="1">Cell membrane</location>
        <topology evidence="1">Multi-pass membrane protein</topology>
    </subcellularLocation>
    <subcellularLocation>
        <location evidence="2">Golgi apparatus membrane</location>
        <topology evidence="2">Multi-pass membrane protein</topology>
    </subcellularLocation>
</comment>
<feature type="transmembrane region" description="Helical" evidence="13">
    <location>
        <begin position="578"/>
        <end position="602"/>
    </location>
</feature>
<feature type="transmembrane region" description="Helical" evidence="13">
    <location>
        <begin position="851"/>
        <end position="870"/>
    </location>
</feature>
<dbReference type="InterPro" id="IPR050327">
    <property type="entry name" value="Proton-linked_MCT"/>
</dbReference>
<evidence type="ECO:0000256" key="7">
    <source>
        <dbReference type="ARBA" id="ARBA00022989"/>
    </source>
</evidence>
<keyword evidence="7 13" id="KW-1133">Transmembrane helix</keyword>
<evidence type="ECO:0000256" key="11">
    <source>
        <dbReference type="ARBA" id="ARBA00073869"/>
    </source>
</evidence>
<organism evidence="15 16">
    <name type="scientific">Branchiostoma lanceolatum</name>
    <name type="common">Common lancelet</name>
    <name type="synonym">Amphioxus lanceolatum</name>
    <dbReference type="NCBI Taxonomy" id="7740"/>
    <lineage>
        <taxon>Eukaryota</taxon>
        <taxon>Metazoa</taxon>
        <taxon>Chordata</taxon>
        <taxon>Cephalochordata</taxon>
        <taxon>Leptocardii</taxon>
        <taxon>Amphioxiformes</taxon>
        <taxon>Branchiostomatidae</taxon>
        <taxon>Branchiostoma</taxon>
    </lineage>
</organism>
<feature type="transmembrane region" description="Helical" evidence="13">
    <location>
        <begin position="794"/>
        <end position="811"/>
    </location>
</feature>
<evidence type="ECO:0000256" key="2">
    <source>
        <dbReference type="ARBA" id="ARBA00004653"/>
    </source>
</evidence>
<keyword evidence="8" id="KW-0333">Golgi apparatus</keyword>
<reference evidence="15" key="1">
    <citation type="submission" date="2022-01" db="EMBL/GenBank/DDBJ databases">
        <authorList>
            <person name="Braso-Vives M."/>
        </authorList>
    </citation>
    <scope>NUCLEOTIDE SEQUENCE</scope>
</reference>
<feature type="transmembrane region" description="Helical" evidence="13">
    <location>
        <begin position="396"/>
        <end position="415"/>
    </location>
</feature>
<feature type="transmembrane region" description="Helical" evidence="13">
    <location>
        <begin position="121"/>
        <end position="145"/>
    </location>
</feature>
<feature type="transmembrane region" description="Helical" evidence="13">
    <location>
        <begin position="614"/>
        <end position="634"/>
    </location>
</feature>
<dbReference type="FunFam" id="1.20.1250.20:FF:000163">
    <property type="entry name" value="Putative monocarboxylate transporter 13"/>
    <property type="match status" value="1"/>
</dbReference>
<dbReference type="Pfam" id="PF07690">
    <property type="entry name" value="MFS_1"/>
    <property type="match status" value="2"/>
</dbReference>
<evidence type="ECO:0000256" key="8">
    <source>
        <dbReference type="ARBA" id="ARBA00023034"/>
    </source>
</evidence>
<evidence type="ECO:0000259" key="14">
    <source>
        <dbReference type="Pfam" id="PF03445"/>
    </source>
</evidence>
<dbReference type="Pfam" id="PF03445">
    <property type="entry name" value="DUF294"/>
    <property type="match status" value="1"/>
</dbReference>
<evidence type="ECO:0000313" key="16">
    <source>
        <dbReference type="Proteomes" id="UP000838412"/>
    </source>
</evidence>
<dbReference type="GO" id="GO:0015293">
    <property type="term" value="F:symporter activity"/>
    <property type="evidence" value="ECO:0007669"/>
    <property type="project" value="UniProtKB-KW"/>
</dbReference>
<dbReference type="PANTHER" id="PTHR11360:SF313">
    <property type="entry name" value="MONOCARBOXYLATE TRANSPORTER 13-LIKE ISOFORM X1"/>
    <property type="match status" value="1"/>
</dbReference>
<protein>
    <recommendedName>
        <fullName evidence="11">Monocarboxylate transporter 13</fullName>
    </recommendedName>
    <alternativeName>
        <fullName evidence="12">Solute carrier family 16 member 13</fullName>
    </alternativeName>
</protein>
<dbReference type="EMBL" id="OV696689">
    <property type="protein sequence ID" value="CAH1263325.1"/>
    <property type="molecule type" value="Genomic_DNA"/>
</dbReference>
<dbReference type="InterPro" id="IPR011701">
    <property type="entry name" value="MFS"/>
</dbReference>
<gene>
    <name evidence="15" type="primary">SLC16A12</name>
    <name evidence="15" type="ORF">BLAG_LOCUS18048</name>
</gene>
<feature type="transmembrane region" description="Helical" evidence="13">
    <location>
        <begin position="759"/>
        <end position="782"/>
    </location>
</feature>
<feature type="transmembrane region" description="Helical" evidence="13">
    <location>
        <begin position="96"/>
        <end position="115"/>
    </location>
</feature>
<evidence type="ECO:0000256" key="5">
    <source>
        <dbReference type="ARBA" id="ARBA00022692"/>
    </source>
</evidence>
<comment type="function">
    <text evidence="10">Proton-linked monocarboxylate transporter. May catalyze the transport of monocarboxylates across the plasma membrane.</text>
</comment>
<keyword evidence="5 13" id="KW-0812">Transmembrane</keyword>
<feature type="transmembrane region" description="Helical" evidence="13">
    <location>
        <begin position="484"/>
        <end position="506"/>
    </location>
</feature>
<feature type="transmembrane region" description="Helical" evidence="13">
    <location>
        <begin position="526"/>
        <end position="546"/>
    </location>
</feature>
<feature type="transmembrane region" description="Helical" evidence="13">
    <location>
        <begin position="427"/>
        <end position="446"/>
    </location>
</feature>
<feature type="transmembrane region" description="Helical" evidence="13">
    <location>
        <begin position="553"/>
        <end position="572"/>
    </location>
</feature>
<evidence type="ECO:0000256" key="4">
    <source>
        <dbReference type="ARBA" id="ARBA00022475"/>
    </source>
</evidence>
<feature type="transmembrane region" description="Helical" evidence="13">
    <location>
        <begin position="640"/>
        <end position="660"/>
    </location>
</feature>
<feature type="transmembrane region" description="Helical" evidence="13">
    <location>
        <begin position="26"/>
        <end position="46"/>
    </location>
</feature>
<evidence type="ECO:0000256" key="13">
    <source>
        <dbReference type="SAM" id="Phobius"/>
    </source>
</evidence>
<dbReference type="GO" id="GO:0008773">
    <property type="term" value="F:[protein-PII] uridylyltransferase activity"/>
    <property type="evidence" value="ECO:0007669"/>
    <property type="project" value="InterPro"/>
</dbReference>
<accession>A0A8K0EUM4</accession>
<dbReference type="GO" id="GO:0008028">
    <property type="term" value="F:monocarboxylic acid transmembrane transporter activity"/>
    <property type="evidence" value="ECO:0007669"/>
    <property type="project" value="TreeGrafter"/>
</dbReference>
<name>A0A8K0EUM4_BRALA</name>
<feature type="transmembrane region" description="Helical" evidence="13">
    <location>
        <begin position="726"/>
        <end position="747"/>
    </location>
</feature>
<evidence type="ECO:0000256" key="10">
    <source>
        <dbReference type="ARBA" id="ARBA00059080"/>
    </source>
</evidence>
<dbReference type="OrthoDB" id="5667at2759"/>
<feature type="transmembrane region" description="Helical" evidence="13">
    <location>
        <begin position="362"/>
        <end position="384"/>
    </location>
</feature>
<evidence type="ECO:0000256" key="9">
    <source>
        <dbReference type="ARBA" id="ARBA00023136"/>
    </source>
</evidence>
<feature type="transmembrane region" description="Helical" evidence="13">
    <location>
        <begin position="157"/>
        <end position="177"/>
    </location>
</feature>